<dbReference type="Pfam" id="PF13649">
    <property type="entry name" value="Methyltransf_25"/>
    <property type="match status" value="1"/>
</dbReference>
<organism evidence="3 4">
    <name type="scientific">Ephemerocybe angulata</name>
    <dbReference type="NCBI Taxonomy" id="980116"/>
    <lineage>
        <taxon>Eukaryota</taxon>
        <taxon>Fungi</taxon>
        <taxon>Dikarya</taxon>
        <taxon>Basidiomycota</taxon>
        <taxon>Agaricomycotina</taxon>
        <taxon>Agaricomycetes</taxon>
        <taxon>Agaricomycetidae</taxon>
        <taxon>Agaricales</taxon>
        <taxon>Agaricineae</taxon>
        <taxon>Psathyrellaceae</taxon>
        <taxon>Ephemerocybe</taxon>
    </lineage>
</organism>
<dbReference type="InterPro" id="IPR029063">
    <property type="entry name" value="SAM-dependent_MTases_sf"/>
</dbReference>
<evidence type="ECO:0000256" key="1">
    <source>
        <dbReference type="SAM" id="MobiDB-lite"/>
    </source>
</evidence>
<dbReference type="AlphaFoldDB" id="A0A8H5CJ39"/>
<evidence type="ECO:0000313" key="4">
    <source>
        <dbReference type="Proteomes" id="UP000541558"/>
    </source>
</evidence>
<dbReference type="Gene3D" id="3.40.50.150">
    <property type="entry name" value="Vaccinia Virus protein VP39"/>
    <property type="match status" value="1"/>
</dbReference>
<feature type="compositionally biased region" description="Low complexity" evidence="1">
    <location>
        <begin position="278"/>
        <end position="292"/>
    </location>
</feature>
<evidence type="ECO:0000313" key="3">
    <source>
        <dbReference type="EMBL" id="KAF5342692.1"/>
    </source>
</evidence>
<name>A0A8H5CJ39_9AGAR</name>
<evidence type="ECO:0000259" key="2">
    <source>
        <dbReference type="Pfam" id="PF13649"/>
    </source>
</evidence>
<dbReference type="InterPro" id="IPR041698">
    <property type="entry name" value="Methyltransf_25"/>
</dbReference>
<dbReference type="PANTHER" id="PTHR43591">
    <property type="entry name" value="METHYLTRANSFERASE"/>
    <property type="match status" value="1"/>
</dbReference>
<dbReference type="CDD" id="cd02440">
    <property type="entry name" value="AdoMet_MTases"/>
    <property type="match status" value="1"/>
</dbReference>
<dbReference type="Proteomes" id="UP000541558">
    <property type="component" value="Unassembled WGS sequence"/>
</dbReference>
<keyword evidence="4" id="KW-1185">Reference proteome</keyword>
<feature type="region of interest" description="Disordered" evidence="1">
    <location>
        <begin position="278"/>
        <end position="301"/>
    </location>
</feature>
<dbReference type="PANTHER" id="PTHR43591:SF24">
    <property type="entry name" value="2-METHOXY-6-POLYPRENYL-1,4-BENZOQUINOL METHYLASE, MITOCHONDRIAL"/>
    <property type="match status" value="1"/>
</dbReference>
<feature type="region of interest" description="Disordered" evidence="1">
    <location>
        <begin position="484"/>
        <end position="522"/>
    </location>
</feature>
<accession>A0A8H5CJ39</accession>
<dbReference type="EMBL" id="JAACJK010000001">
    <property type="protein sequence ID" value="KAF5342692.1"/>
    <property type="molecule type" value="Genomic_DNA"/>
</dbReference>
<feature type="region of interest" description="Disordered" evidence="1">
    <location>
        <begin position="347"/>
        <end position="373"/>
    </location>
</feature>
<feature type="compositionally biased region" description="Basic and acidic residues" evidence="1">
    <location>
        <begin position="488"/>
        <end position="508"/>
    </location>
</feature>
<comment type="caution">
    <text evidence="3">The sequence shown here is derived from an EMBL/GenBank/DDBJ whole genome shotgun (WGS) entry which is preliminary data.</text>
</comment>
<sequence length="537" mass="60625">MLAAVDILPPSLLAQEFRVVQALPLMTVSLEKDVQDQLLNVRRCRRKPGEVPYPFEHSNGMVDFDIWEHMFLVSSWRGLTMHRFNTPPEVVLDLGCGGGHWTLEAAKQWSSSTVVGFDIANIQPNLQDLEHFRHLAPRVKWAHGNLLEGLPFPSSQFDFVRIAYIGLGVPEDEWQFVLEEICRVMKPGGVLELIEEDLIFPCATLPPEPHASPKLDTLDLSLRIPDASSSASLLADPATIYQDAEKPAASPLRTMYQGFARKSASKLKLGTLTAESSFGSYSSASTRSALPSPQKKHPQDHRRIKAAWDTMLSSRFLSANLLSVLPFYLSTFFSDVKTHPPYRVLLPPNSDHLPPLRSRHSAESFRPSSSGGVDTPFDLNMTPASRAFKTDGGLSVRSMYGADSFNAAQRYSSMHLSRSVNTITACKKPIWEEYEKLFHAEYLHQCHDSDLSLRQMFDRDWNSWQNDMQDRMSMRDRISVVLSWPETPGDKSDPRKWRSEFETDRGSSQDRAPPPPMHYDPTDVCRSIRVFVARKAP</sequence>
<dbReference type="GO" id="GO:0008168">
    <property type="term" value="F:methyltransferase activity"/>
    <property type="evidence" value="ECO:0007669"/>
    <property type="project" value="TreeGrafter"/>
</dbReference>
<reference evidence="3 4" key="1">
    <citation type="journal article" date="2020" name="ISME J.">
        <title>Uncovering the hidden diversity of litter-decomposition mechanisms in mushroom-forming fungi.</title>
        <authorList>
            <person name="Floudas D."/>
            <person name="Bentzer J."/>
            <person name="Ahren D."/>
            <person name="Johansson T."/>
            <person name="Persson P."/>
            <person name="Tunlid A."/>
        </authorList>
    </citation>
    <scope>NUCLEOTIDE SEQUENCE [LARGE SCALE GENOMIC DNA]</scope>
    <source>
        <strain evidence="3 4">CBS 175.51</strain>
    </source>
</reference>
<proteinExistence type="predicted"/>
<protein>
    <recommendedName>
        <fullName evidence="2">Methyltransferase domain-containing protein</fullName>
    </recommendedName>
</protein>
<feature type="domain" description="Methyltransferase" evidence="2">
    <location>
        <begin position="91"/>
        <end position="189"/>
    </location>
</feature>
<dbReference type="SUPFAM" id="SSF53335">
    <property type="entry name" value="S-adenosyl-L-methionine-dependent methyltransferases"/>
    <property type="match status" value="1"/>
</dbReference>
<gene>
    <name evidence="3" type="ORF">D9611_001475</name>
</gene>
<dbReference type="OrthoDB" id="2013972at2759"/>